<dbReference type="AlphaFoldDB" id="A0A0G1XXC5"/>
<keyword evidence="2" id="KW-1003">Cell membrane</keyword>
<keyword evidence="4 6" id="KW-1133">Transmembrane helix</keyword>
<feature type="transmembrane region" description="Helical" evidence="6">
    <location>
        <begin position="197"/>
        <end position="217"/>
    </location>
</feature>
<accession>A0A0G1XXC5</accession>
<proteinExistence type="predicted"/>
<evidence type="ECO:0000256" key="5">
    <source>
        <dbReference type="ARBA" id="ARBA00023136"/>
    </source>
</evidence>
<organism evidence="7 8">
    <name type="scientific">Candidatus Uhrbacteria bacterium GW2011_GWC2_53_7</name>
    <dbReference type="NCBI Taxonomy" id="1618986"/>
    <lineage>
        <taxon>Bacteria</taxon>
        <taxon>Candidatus Uhriibacteriota</taxon>
    </lineage>
</organism>
<sequence>MVGQKALAFFYFLMLARMIGAESTGAYFLALSITTMFSVLTDFGLQPVLIREVAKEREDWQALVRNTLSLKTIFVIISCALVIGFVRFMGYDPLVRSLVYVALGVMALDAVSLTMFGLLRGRQILFYESIGMFAGQFITVVFGAAVLLLQAPIVWLIAALLFGSLFNAAFSSAMVAKHAHGEKLFCMAWSWPFVRRLLKTALPFALAGIFVKIYSYVDTLAISYFFGSEDVGIYAVAYKLTYAFQFLPLAFVAALYPAFSDLVQRGDSELSRIFRQAMFYMMFLATPIVFGIWAVAEPLIAISVGSEFSASAPILSTLVFVLLFIFLDFPIGSLLNAADRQTLKTTLMGLTMVINVIANFILIPRMGALGAAIAANISFAFLFFSGLVFVPQFVKISWKRFFWKLLRIFLAGLLMGLLIRFASGTLTLFFTIPLGVFTYLVLLVVFGTLDRQDVCKLYAKFASHH</sequence>
<dbReference type="Proteomes" id="UP000033865">
    <property type="component" value="Unassembled WGS sequence"/>
</dbReference>
<evidence type="ECO:0000256" key="2">
    <source>
        <dbReference type="ARBA" id="ARBA00022475"/>
    </source>
</evidence>
<feature type="transmembrane region" description="Helical" evidence="6">
    <location>
        <begin position="308"/>
        <end position="331"/>
    </location>
</feature>
<feature type="transmembrane region" description="Helical" evidence="6">
    <location>
        <begin position="428"/>
        <end position="449"/>
    </location>
</feature>
<feature type="transmembrane region" description="Helical" evidence="6">
    <location>
        <begin position="343"/>
        <end position="363"/>
    </location>
</feature>
<feature type="transmembrane region" description="Helical" evidence="6">
    <location>
        <begin position="153"/>
        <end position="176"/>
    </location>
</feature>
<evidence type="ECO:0000313" key="8">
    <source>
        <dbReference type="Proteomes" id="UP000033865"/>
    </source>
</evidence>
<evidence type="ECO:0000256" key="6">
    <source>
        <dbReference type="SAM" id="Phobius"/>
    </source>
</evidence>
<feature type="transmembrane region" description="Helical" evidence="6">
    <location>
        <begin position="402"/>
        <end position="422"/>
    </location>
</feature>
<evidence type="ECO:0000313" key="7">
    <source>
        <dbReference type="EMBL" id="KKW35616.1"/>
    </source>
</evidence>
<dbReference type="PANTHER" id="PTHR30250">
    <property type="entry name" value="PST FAMILY PREDICTED COLANIC ACID TRANSPORTER"/>
    <property type="match status" value="1"/>
</dbReference>
<evidence type="ECO:0000256" key="1">
    <source>
        <dbReference type="ARBA" id="ARBA00004651"/>
    </source>
</evidence>
<dbReference type="GO" id="GO:0005886">
    <property type="term" value="C:plasma membrane"/>
    <property type="evidence" value="ECO:0007669"/>
    <property type="project" value="UniProtKB-SubCell"/>
</dbReference>
<feature type="transmembrane region" description="Helical" evidence="6">
    <location>
        <begin position="70"/>
        <end position="91"/>
    </location>
</feature>
<feature type="transmembrane region" description="Helical" evidence="6">
    <location>
        <begin position="237"/>
        <end position="256"/>
    </location>
</feature>
<reference evidence="7 8" key="1">
    <citation type="journal article" date="2015" name="Nature">
        <title>rRNA introns, odd ribosomes, and small enigmatic genomes across a large radiation of phyla.</title>
        <authorList>
            <person name="Brown C.T."/>
            <person name="Hug L.A."/>
            <person name="Thomas B.C."/>
            <person name="Sharon I."/>
            <person name="Castelle C.J."/>
            <person name="Singh A."/>
            <person name="Wilkins M.J."/>
            <person name="Williams K.H."/>
            <person name="Banfield J.F."/>
        </authorList>
    </citation>
    <scope>NUCLEOTIDE SEQUENCE [LARGE SCALE GENOMIC DNA]</scope>
</reference>
<keyword evidence="5 6" id="KW-0472">Membrane</keyword>
<feature type="transmembrane region" description="Helical" evidence="6">
    <location>
        <begin position="125"/>
        <end position="147"/>
    </location>
</feature>
<dbReference type="PANTHER" id="PTHR30250:SF11">
    <property type="entry name" value="O-ANTIGEN TRANSPORTER-RELATED"/>
    <property type="match status" value="1"/>
</dbReference>
<protein>
    <submittedName>
        <fullName evidence="7">Polysaccharide biosynthesis protein</fullName>
    </submittedName>
</protein>
<evidence type="ECO:0000256" key="3">
    <source>
        <dbReference type="ARBA" id="ARBA00022692"/>
    </source>
</evidence>
<dbReference type="InterPro" id="IPR050833">
    <property type="entry name" value="Poly_Biosynth_Transport"/>
</dbReference>
<comment type="caution">
    <text evidence="7">The sequence shown here is derived from an EMBL/GenBank/DDBJ whole genome shotgun (WGS) entry which is preliminary data.</text>
</comment>
<name>A0A0G1XXC5_9BACT</name>
<feature type="transmembrane region" description="Helical" evidence="6">
    <location>
        <begin position="277"/>
        <end position="296"/>
    </location>
</feature>
<dbReference type="CDD" id="cd13128">
    <property type="entry name" value="MATE_Wzx_like"/>
    <property type="match status" value="1"/>
</dbReference>
<feature type="transmembrane region" description="Helical" evidence="6">
    <location>
        <begin position="369"/>
        <end position="390"/>
    </location>
</feature>
<dbReference type="InterPro" id="IPR002797">
    <property type="entry name" value="Polysacc_synth"/>
</dbReference>
<keyword evidence="3 6" id="KW-0812">Transmembrane</keyword>
<comment type="subcellular location">
    <subcellularLocation>
        <location evidence="1">Cell membrane</location>
        <topology evidence="1">Multi-pass membrane protein</topology>
    </subcellularLocation>
</comment>
<evidence type="ECO:0000256" key="4">
    <source>
        <dbReference type="ARBA" id="ARBA00022989"/>
    </source>
</evidence>
<dbReference type="EMBL" id="LCRN01000035">
    <property type="protein sequence ID" value="KKW35616.1"/>
    <property type="molecule type" value="Genomic_DNA"/>
</dbReference>
<feature type="transmembrane region" description="Helical" evidence="6">
    <location>
        <begin position="97"/>
        <end position="118"/>
    </location>
</feature>
<gene>
    <name evidence="7" type="ORF">UY82_C0035G0012</name>
</gene>
<dbReference type="Pfam" id="PF01943">
    <property type="entry name" value="Polysacc_synt"/>
    <property type="match status" value="1"/>
</dbReference>
<feature type="transmembrane region" description="Helical" evidence="6">
    <location>
        <begin position="31"/>
        <end position="50"/>
    </location>
</feature>